<protein>
    <submittedName>
        <fullName evidence="1">Uncharacterized protein</fullName>
    </submittedName>
</protein>
<reference evidence="1" key="1">
    <citation type="submission" date="2022-03" db="EMBL/GenBank/DDBJ databases">
        <authorList>
            <person name="Sayadi A."/>
        </authorList>
    </citation>
    <scope>NUCLEOTIDE SEQUENCE</scope>
</reference>
<dbReference type="Proteomes" id="UP001152888">
    <property type="component" value="Unassembled WGS sequence"/>
</dbReference>
<evidence type="ECO:0000313" key="1">
    <source>
        <dbReference type="EMBL" id="CAH2007246.1"/>
    </source>
</evidence>
<keyword evidence="2" id="KW-1185">Reference proteome</keyword>
<evidence type="ECO:0000313" key="2">
    <source>
        <dbReference type="Proteomes" id="UP001152888"/>
    </source>
</evidence>
<dbReference type="EMBL" id="CAKOFQ010007739">
    <property type="protein sequence ID" value="CAH2007246.1"/>
    <property type="molecule type" value="Genomic_DNA"/>
</dbReference>
<name>A0A9P0M8Z3_ACAOB</name>
<gene>
    <name evidence="1" type="ORF">ACAOBT_LOCUS29550</name>
</gene>
<comment type="caution">
    <text evidence="1">The sequence shown here is derived from an EMBL/GenBank/DDBJ whole genome shotgun (WGS) entry which is preliminary data.</text>
</comment>
<sequence length="72" mass="8617">MPNKKLERLLQKNMYKKMMGDQQLRTTKLMMFPKYLLRRSSTDAGQYHPTAYSFFDALGKFNLHPTKYLCNH</sequence>
<organism evidence="1 2">
    <name type="scientific">Acanthoscelides obtectus</name>
    <name type="common">Bean weevil</name>
    <name type="synonym">Bruchus obtectus</name>
    <dbReference type="NCBI Taxonomy" id="200917"/>
    <lineage>
        <taxon>Eukaryota</taxon>
        <taxon>Metazoa</taxon>
        <taxon>Ecdysozoa</taxon>
        <taxon>Arthropoda</taxon>
        <taxon>Hexapoda</taxon>
        <taxon>Insecta</taxon>
        <taxon>Pterygota</taxon>
        <taxon>Neoptera</taxon>
        <taxon>Endopterygota</taxon>
        <taxon>Coleoptera</taxon>
        <taxon>Polyphaga</taxon>
        <taxon>Cucujiformia</taxon>
        <taxon>Chrysomeloidea</taxon>
        <taxon>Chrysomelidae</taxon>
        <taxon>Bruchinae</taxon>
        <taxon>Bruchini</taxon>
        <taxon>Acanthoscelides</taxon>
    </lineage>
</organism>
<proteinExistence type="predicted"/>
<accession>A0A9P0M8Z3</accession>
<dbReference type="AlphaFoldDB" id="A0A9P0M8Z3"/>